<keyword evidence="4" id="KW-0276">Fatty acid metabolism</keyword>
<dbReference type="Gene3D" id="1.10.1200.10">
    <property type="entry name" value="ACP-like"/>
    <property type="match status" value="1"/>
</dbReference>
<evidence type="ECO:0000256" key="3">
    <source>
        <dbReference type="ARBA" id="ARBA00022553"/>
    </source>
</evidence>
<accession>A0A183BQI5</accession>
<dbReference type="SUPFAM" id="SSF47336">
    <property type="entry name" value="ACP-like"/>
    <property type="match status" value="1"/>
</dbReference>
<evidence type="ECO:0000256" key="1">
    <source>
        <dbReference type="ARBA" id="ARBA00022450"/>
    </source>
</evidence>
<evidence type="ECO:0000256" key="6">
    <source>
        <dbReference type="ARBA" id="ARBA00023160"/>
    </source>
</evidence>
<keyword evidence="3" id="KW-0597">Phosphoprotein</keyword>
<evidence type="ECO:0000313" key="7">
    <source>
        <dbReference type="Proteomes" id="UP000050741"/>
    </source>
</evidence>
<name>A0A183BQI5_GLOPA</name>
<proteinExistence type="predicted"/>
<dbReference type="PANTHER" id="PTHR20863:SF28">
    <property type="entry name" value="ACYL CARRIER PROTEIN, MITOCHONDRIAL"/>
    <property type="match status" value="1"/>
</dbReference>
<reference evidence="8" key="2">
    <citation type="submission" date="2016-06" db="UniProtKB">
        <authorList>
            <consortium name="WormBaseParasite"/>
        </authorList>
    </citation>
    <scope>IDENTIFICATION</scope>
</reference>
<dbReference type="GO" id="GO:0005739">
    <property type="term" value="C:mitochondrion"/>
    <property type="evidence" value="ECO:0007669"/>
    <property type="project" value="TreeGrafter"/>
</dbReference>
<keyword evidence="6" id="KW-0275">Fatty acid biosynthesis</keyword>
<sequence length="185" mass="21383">MGQKLHYGRNVELIKFVETKPNTAVMCSKPSALFTNRLVNCSRFVSRKYGLYSPKMRAIQEDCLAGVPTEAMTPTLRRMRAFVMSSVVVVPLPQFAPSTKKVTCEQRRSHQHPIYTKKTVQERIMLVLNLFDKIDNQKLNLDSDFFKDLALDSLDFVEIPDGDSDKMRCPRDIYQYICDKCDIYE</sequence>
<keyword evidence="5" id="KW-0443">Lipid metabolism</keyword>
<keyword evidence="7" id="KW-1185">Reference proteome</keyword>
<keyword evidence="2" id="KW-0444">Lipid biosynthesis</keyword>
<organism evidence="7 8">
    <name type="scientific">Globodera pallida</name>
    <name type="common">Potato cyst nematode worm</name>
    <name type="synonym">Heterodera pallida</name>
    <dbReference type="NCBI Taxonomy" id="36090"/>
    <lineage>
        <taxon>Eukaryota</taxon>
        <taxon>Metazoa</taxon>
        <taxon>Ecdysozoa</taxon>
        <taxon>Nematoda</taxon>
        <taxon>Chromadorea</taxon>
        <taxon>Rhabditida</taxon>
        <taxon>Tylenchina</taxon>
        <taxon>Tylenchomorpha</taxon>
        <taxon>Tylenchoidea</taxon>
        <taxon>Heteroderidae</taxon>
        <taxon>Heteroderinae</taxon>
        <taxon>Globodera</taxon>
    </lineage>
</organism>
<dbReference type="Proteomes" id="UP000050741">
    <property type="component" value="Unassembled WGS sequence"/>
</dbReference>
<dbReference type="GO" id="GO:0000035">
    <property type="term" value="F:acyl binding"/>
    <property type="evidence" value="ECO:0007669"/>
    <property type="project" value="TreeGrafter"/>
</dbReference>
<evidence type="ECO:0000256" key="4">
    <source>
        <dbReference type="ARBA" id="ARBA00022832"/>
    </source>
</evidence>
<dbReference type="PANTHER" id="PTHR20863">
    <property type="entry name" value="ACYL CARRIER PROTEIN"/>
    <property type="match status" value="1"/>
</dbReference>
<protein>
    <submittedName>
        <fullName evidence="8">Carrier domain-containing protein</fullName>
    </submittedName>
</protein>
<dbReference type="GO" id="GO:0000036">
    <property type="term" value="F:acyl carrier activity"/>
    <property type="evidence" value="ECO:0007669"/>
    <property type="project" value="TreeGrafter"/>
</dbReference>
<evidence type="ECO:0000256" key="5">
    <source>
        <dbReference type="ARBA" id="ARBA00023098"/>
    </source>
</evidence>
<evidence type="ECO:0000256" key="2">
    <source>
        <dbReference type="ARBA" id="ARBA00022516"/>
    </source>
</evidence>
<reference evidence="7" key="1">
    <citation type="submission" date="2014-05" db="EMBL/GenBank/DDBJ databases">
        <title>The genome and life-stage specific transcriptomes of Globodera pallida elucidate key aspects of plant parasitism by a cyst nematode.</title>
        <authorList>
            <person name="Cotton J.A."/>
            <person name="Lilley C.J."/>
            <person name="Jones L.M."/>
            <person name="Kikuchi T."/>
            <person name="Reid A.J."/>
            <person name="Thorpe P."/>
            <person name="Tsai I.J."/>
            <person name="Beasley H."/>
            <person name="Blok V."/>
            <person name="Cock P.J.A."/>
            <person name="Van den Akker S.E."/>
            <person name="Holroyd N."/>
            <person name="Hunt M."/>
            <person name="Mantelin S."/>
            <person name="Naghra H."/>
            <person name="Pain A."/>
            <person name="Palomares-Rius J.E."/>
            <person name="Zarowiecki M."/>
            <person name="Berriman M."/>
            <person name="Jones J.T."/>
            <person name="Urwin P.E."/>
        </authorList>
    </citation>
    <scope>NUCLEOTIDE SEQUENCE [LARGE SCALE GENOMIC DNA]</scope>
    <source>
        <strain evidence="7">Lindley</strain>
    </source>
</reference>
<dbReference type="InterPro" id="IPR003231">
    <property type="entry name" value="ACP"/>
</dbReference>
<dbReference type="AlphaFoldDB" id="A0A183BQI5"/>
<dbReference type="InterPro" id="IPR036736">
    <property type="entry name" value="ACP-like_sf"/>
</dbReference>
<evidence type="ECO:0000313" key="8">
    <source>
        <dbReference type="WBParaSite" id="GPLIN_000287100"/>
    </source>
</evidence>
<dbReference type="WBParaSite" id="GPLIN_000287100">
    <property type="protein sequence ID" value="GPLIN_000287100"/>
    <property type="gene ID" value="GPLIN_000287100"/>
</dbReference>
<keyword evidence="1" id="KW-0596">Phosphopantetheine</keyword>